<dbReference type="Proteomes" id="UP000230292">
    <property type="component" value="Unassembled WGS sequence"/>
</dbReference>
<comment type="caution">
    <text evidence="1">The sequence shown here is derived from an EMBL/GenBank/DDBJ whole genome shotgun (WGS) entry which is preliminary data.</text>
</comment>
<proteinExistence type="predicted"/>
<protein>
    <submittedName>
        <fullName evidence="1">Uncharacterized protein</fullName>
    </submittedName>
</protein>
<reference evidence="1 2" key="1">
    <citation type="submission" date="2017-09" db="EMBL/GenBank/DDBJ databases">
        <title>Depth-based differentiation of microbial function through sediment-hosted aquifers and enrichment of novel symbionts in the deep terrestrial subsurface.</title>
        <authorList>
            <person name="Probst A.J."/>
            <person name="Ladd B."/>
            <person name="Jarett J.K."/>
            <person name="Geller-Mcgrath D.E."/>
            <person name="Sieber C.M."/>
            <person name="Emerson J.B."/>
            <person name="Anantharaman K."/>
            <person name="Thomas B.C."/>
            <person name="Malmstrom R."/>
            <person name="Stieglmeier M."/>
            <person name="Klingl A."/>
            <person name="Woyke T."/>
            <person name="Ryan C.M."/>
            <person name="Banfield J.F."/>
        </authorList>
    </citation>
    <scope>NUCLEOTIDE SEQUENCE [LARGE SCALE GENOMIC DNA]</scope>
    <source>
        <strain evidence="1">CG15_BIG_FIL_POST_REV_8_21_14_020_45_12</strain>
    </source>
</reference>
<name>A0A2M7H450_9BACT</name>
<dbReference type="AlphaFoldDB" id="A0A2M7H450"/>
<sequence>MRKYSRDIIPRPDRPRARDIFPEASLISWQETDWAPPTKIWEEMFNLLRQSTDEMLILRGAATLAIIFPERTTELVALCPDQAWIQHQITRGLESLSDDDNEFDDINTSSLDVAIVCINSSAQFWPEATKIFGTEQLWRSAQAEIGYYKRVLETGGAEAINISLVFDYSCNLYTIFPDRKDQLDIMSLDFQELISVAILRESDKIEHPEIILSCLKILDIQLRPEVMVRLEVLAMEQGSSMINFLQEQETPNDEADEILGNLNLLSEVVIGMRVASGEALRLTRPGHREFTSTAAEVAVQLPDRQSL</sequence>
<dbReference type="EMBL" id="PFGC01000031">
    <property type="protein sequence ID" value="PIW36991.1"/>
    <property type="molecule type" value="Genomic_DNA"/>
</dbReference>
<accession>A0A2M7H450</accession>
<organism evidence="1 2">
    <name type="scientific">Candidatus Kerfeldbacteria bacterium CG15_BIG_FIL_POST_REV_8_21_14_020_45_12</name>
    <dbReference type="NCBI Taxonomy" id="2014247"/>
    <lineage>
        <taxon>Bacteria</taxon>
        <taxon>Candidatus Kerfeldiibacteriota</taxon>
    </lineage>
</organism>
<evidence type="ECO:0000313" key="2">
    <source>
        <dbReference type="Proteomes" id="UP000230292"/>
    </source>
</evidence>
<evidence type="ECO:0000313" key="1">
    <source>
        <dbReference type="EMBL" id="PIW36991.1"/>
    </source>
</evidence>
<gene>
    <name evidence="1" type="ORF">COW24_02400</name>
</gene>